<dbReference type="Proteomes" id="UP000295668">
    <property type="component" value="Unassembled WGS sequence"/>
</dbReference>
<comment type="caution">
    <text evidence="1">The sequence shown here is derived from an EMBL/GenBank/DDBJ whole genome shotgun (WGS) entry which is preliminary data.</text>
</comment>
<organism evidence="1 2">
    <name type="scientific">Pedobacter changchengzhani</name>
    <dbReference type="NCBI Taxonomy" id="2529274"/>
    <lineage>
        <taxon>Bacteria</taxon>
        <taxon>Pseudomonadati</taxon>
        <taxon>Bacteroidota</taxon>
        <taxon>Sphingobacteriia</taxon>
        <taxon>Sphingobacteriales</taxon>
        <taxon>Sphingobacteriaceae</taxon>
        <taxon>Pedobacter</taxon>
    </lineage>
</organism>
<dbReference type="RefSeq" id="WP_133260803.1">
    <property type="nucleotide sequence ID" value="NZ_SJCY01000001.1"/>
</dbReference>
<name>A0A4R5MQM1_9SPHI</name>
<dbReference type="EMBL" id="SJCY01000001">
    <property type="protein sequence ID" value="TDG37715.1"/>
    <property type="molecule type" value="Genomic_DNA"/>
</dbReference>
<evidence type="ECO:0000313" key="1">
    <source>
        <dbReference type="EMBL" id="TDG37715.1"/>
    </source>
</evidence>
<proteinExistence type="predicted"/>
<accession>A0A4R5MQM1</accession>
<dbReference type="AlphaFoldDB" id="A0A4R5MQM1"/>
<keyword evidence="2" id="KW-1185">Reference proteome</keyword>
<sequence>MFEVIKDINEVELLEEELSSLYVVNQCKLTFYSPQYIIKGFREFLATNRGNSLYFIIYRTKASISQYLPLYIDDKHNLRFIFDAHTDYCDVIGEDFTFSALKALSNLILEDKNIKYVNLDNLLPESQLLNFFKHFLGLGTVITCYNNHSFLSKVYNDGLLNHLKSNQKSEIRRVQRKNAEFIFEIFNGVEPFPTLQIKDLRKTMIGNKIRDEHFFDDAFIAFSAYLYQRNELEIFTKWKEEKLISASMVLKNGRYRMVWIDLYAEDVQFINLSAYADYIGYLEQFDNIVFSFGRGSYDYKAKNFHPNIQNLYNLRYSKSKFNFFFSNYQGIKQFVKRLIKAKK</sequence>
<reference evidence="1 2" key="1">
    <citation type="submission" date="2019-02" db="EMBL/GenBank/DDBJ databases">
        <title>Pedobacter sp. nov., a novel speices isolated from soil of pinguins habitat in Antarcitica.</title>
        <authorList>
            <person name="He R.-H."/>
        </authorList>
    </citation>
    <scope>NUCLEOTIDE SEQUENCE [LARGE SCALE GENOMIC DNA]</scope>
    <source>
        <strain evidence="1 2">E01020</strain>
    </source>
</reference>
<protein>
    <submittedName>
        <fullName evidence="1">Uncharacterized protein</fullName>
    </submittedName>
</protein>
<evidence type="ECO:0000313" key="2">
    <source>
        <dbReference type="Proteomes" id="UP000295668"/>
    </source>
</evidence>
<gene>
    <name evidence="1" type="ORF">EZJ43_01065</name>
</gene>